<dbReference type="EMBL" id="CP019352">
    <property type="protein sequence ID" value="APX99730.1"/>
    <property type="molecule type" value="Genomic_DNA"/>
</dbReference>
<evidence type="ECO:0000313" key="2">
    <source>
        <dbReference type="Proteomes" id="UP000187506"/>
    </source>
</evidence>
<proteinExistence type="predicted"/>
<dbReference type="AlphaFoldDB" id="A0AAC9LJD0"/>
<gene>
    <name evidence="1" type="ORF">BWR22_05205</name>
</gene>
<dbReference type="Proteomes" id="UP000187506">
    <property type="component" value="Chromosome"/>
</dbReference>
<organism evidence="1 2">
    <name type="scientific">Lacinutrix venerupis</name>
    <dbReference type="NCBI Taxonomy" id="1486034"/>
    <lineage>
        <taxon>Bacteria</taxon>
        <taxon>Pseudomonadati</taxon>
        <taxon>Bacteroidota</taxon>
        <taxon>Flavobacteriia</taxon>
        <taxon>Flavobacteriales</taxon>
        <taxon>Flavobacteriaceae</taxon>
        <taxon>Lacinutrix</taxon>
    </lineage>
</organism>
<accession>A0AAC9LJD0</accession>
<reference evidence="1 2" key="1">
    <citation type="submission" date="2017-01" db="EMBL/GenBank/DDBJ databases">
        <title>Complete genome of Lacinutrix venerupis DOK2-8 isolated from seawater in Dokdo.</title>
        <authorList>
            <person name="Chi W.-J."/>
            <person name="Kim J.H."/>
        </authorList>
    </citation>
    <scope>NUCLEOTIDE SEQUENCE [LARGE SCALE GENOMIC DNA]</scope>
    <source>
        <strain evidence="1 2">DOK2-8</strain>
    </source>
</reference>
<keyword evidence="2" id="KW-1185">Reference proteome</keyword>
<sequence length="208" mass="24522">MTTREEKTKKQIIYFLRKKFSMEVSKGVRFDLSKYLIIDKGEFLKNIYTWKLTEFDLETYFLSIRNSYKIEIGGTAGESMITTDKESQHNALLIKTDFQIPQLIIRPAYLREKIANIFLNFDIKLNNRKEFNKKYILESSTDNKELEKLLTKNLTDELIRHNGFSLEFKDNSILLKFEKEFNEKDSVNLFGIGKIIESEIKNVVQHGV</sequence>
<name>A0AAC9LJD0_9FLAO</name>
<dbReference type="KEGG" id="lvn:BWR22_05205"/>
<evidence type="ECO:0000313" key="1">
    <source>
        <dbReference type="EMBL" id="APX99730.1"/>
    </source>
</evidence>
<dbReference type="RefSeq" id="WP_076732359.1">
    <property type="nucleotide sequence ID" value="NZ_CP019352.1"/>
</dbReference>
<protein>
    <submittedName>
        <fullName evidence="1">Uncharacterized protein</fullName>
    </submittedName>
</protein>